<dbReference type="Proteomes" id="UP000238218">
    <property type="component" value="Unassembled WGS sequence"/>
</dbReference>
<dbReference type="EMBL" id="PVWP01000008">
    <property type="protein sequence ID" value="PSB36700.1"/>
    <property type="molecule type" value="Genomic_DNA"/>
</dbReference>
<protein>
    <recommendedName>
        <fullName evidence="3">Sulfotransferase family protein</fullName>
    </recommendedName>
</protein>
<gene>
    <name evidence="1" type="ORF">C7B81_12230</name>
</gene>
<proteinExistence type="predicted"/>
<dbReference type="InterPro" id="IPR027417">
    <property type="entry name" value="P-loop_NTPase"/>
</dbReference>
<accession>A0ABX5F725</accession>
<evidence type="ECO:0008006" key="3">
    <source>
        <dbReference type="Google" id="ProtNLM"/>
    </source>
</evidence>
<reference evidence="1 2" key="1">
    <citation type="submission" date="2018-02" db="EMBL/GenBank/DDBJ databases">
        <authorList>
            <person name="Moore K."/>
            <person name="Momper L."/>
        </authorList>
    </citation>
    <scope>NUCLEOTIDE SEQUENCE [LARGE SCALE GENOMIC DNA]</scope>
    <source>
        <strain evidence="1 2">CCALA 015</strain>
    </source>
</reference>
<sequence length="237" mass="26280">MAIISLEKKFIFISNGKTGTTSIENQLGPYGDVDGLNTGLPGLWANKHMPPAVLRALLPGPVWESCFKFVFVRHPLDWFTSQFAYNLAPRCGSPPAVEPPGRARSVLRRLAGRRVDRPATPLPAQPPPPVARRRFTLEDVNLVHGQLHRYRGLPMAPTLFQTSYVCSPDGEVIVDFIGRFETLAADFESVSRRLGCQLTLPHLNATDHLPPGEAFEPEAEARVRQLWAVDFATLGYD</sequence>
<dbReference type="SUPFAM" id="SSF52540">
    <property type="entry name" value="P-loop containing nucleoside triphosphate hydrolases"/>
    <property type="match status" value="1"/>
</dbReference>
<dbReference type="RefSeq" id="WP_106222115.1">
    <property type="nucleotide sequence ID" value="NZ_PVWP01000008.1"/>
</dbReference>
<organism evidence="1 2">
    <name type="scientific">Aphanothece cf. minutissima CCALA 015</name>
    <dbReference type="NCBI Taxonomy" id="2107695"/>
    <lineage>
        <taxon>Bacteria</taxon>
        <taxon>Bacillati</taxon>
        <taxon>Cyanobacteriota</taxon>
        <taxon>Cyanophyceae</taxon>
        <taxon>Oscillatoriophycideae</taxon>
        <taxon>Chroococcales</taxon>
        <taxon>Aphanothecaceae</taxon>
        <taxon>Aphanothece</taxon>
    </lineage>
</organism>
<keyword evidence="2" id="KW-1185">Reference proteome</keyword>
<name>A0ABX5F725_9CHRO</name>
<comment type="caution">
    <text evidence="1">The sequence shown here is derived from an EMBL/GenBank/DDBJ whole genome shotgun (WGS) entry which is preliminary data.</text>
</comment>
<evidence type="ECO:0000313" key="1">
    <source>
        <dbReference type="EMBL" id="PSB36700.1"/>
    </source>
</evidence>
<evidence type="ECO:0000313" key="2">
    <source>
        <dbReference type="Proteomes" id="UP000238218"/>
    </source>
</evidence>
<reference evidence="1 2" key="2">
    <citation type="submission" date="2018-03" db="EMBL/GenBank/DDBJ databases">
        <title>The ancient ancestry and fast evolution of plastids.</title>
        <authorList>
            <person name="Moore K.R."/>
            <person name="Magnabosco C."/>
            <person name="Momper L."/>
            <person name="Gold D.A."/>
            <person name="Bosak T."/>
            <person name="Fournier G.P."/>
        </authorList>
    </citation>
    <scope>NUCLEOTIDE SEQUENCE [LARGE SCALE GENOMIC DNA]</scope>
    <source>
        <strain evidence="1 2">CCALA 015</strain>
    </source>
</reference>